<accession>A0AAV3NTP8</accession>
<protein>
    <submittedName>
        <fullName evidence="2">Uncharacterized protein</fullName>
    </submittedName>
</protein>
<organism evidence="2 3">
    <name type="scientific">Lithospermum erythrorhizon</name>
    <name type="common">Purple gromwell</name>
    <name type="synonym">Lithospermum officinale var. erythrorhizon</name>
    <dbReference type="NCBI Taxonomy" id="34254"/>
    <lineage>
        <taxon>Eukaryota</taxon>
        <taxon>Viridiplantae</taxon>
        <taxon>Streptophyta</taxon>
        <taxon>Embryophyta</taxon>
        <taxon>Tracheophyta</taxon>
        <taxon>Spermatophyta</taxon>
        <taxon>Magnoliopsida</taxon>
        <taxon>eudicotyledons</taxon>
        <taxon>Gunneridae</taxon>
        <taxon>Pentapetalae</taxon>
        <taxon>asterids</taxon>
        <taxon>lamiids</taxon>
        <taxon>Boraginales</taxon>
        <taxon>Boraginaceae</taxon>
        <taxon>Boraginoideae</taxon>
        <taxon>Lithospermeae</taxon>
        <taxon>Lithospermum</taxon>
    </lineage>
</organism>
<name>A0AAV3NTP8_LITER</name>
<evidence type="ECO:0000256" key="1">
    <source>
        <dbReference type="SAM" id="MobiDB-lite"/>
    </source>
</evidence>
<proteinExistence type="predicted"/>
<comment type="caution">
    <text evidence="2">The sequence shown here is derived from an EMBL/GenBank/DDBJ whole genome shotgun (WGS) entry which is preliminary data.</text>
</comment>
<dbReference type="Proteomes" id="UP001454036">
    <property type="component" value="Unassembled WGS sequence"/>
</dbReference>
<gene>
    <name evidence="2" type="ORF">LIER_35630</name>
</gene>
<keyword evidence="3" id="KW-1185">Reference proteome</keyword>
<feature type="compositionally biased region" description="Low complexity" evidence="1">
    <location>
        <begin position="114"/>
        <end position="134"/>
    </location>
</feature>
<sequence>MQQPRTTERVIVPPPRMRSFFVVVLENGLRLPVHPFVGGVLSLVRTLEALMATYNCALFGRLRPPGNAGLVVVSSSSEEDEDHTEGPPAVEPSGISSGSRSAMKDHREVGTTTPLASNSSNPQAPPAQAAQATVPSPPPFMKPSASKKREGSPVLNQRILRGNRTRPLLYSPSLALGPRVSEKCPANMGYEELISSLSSIGNKLFDLHGVALQAYGKLLSFYEEASRSTSSLSQIKQEMKTFRKHQAREDGILQCRLQNLTRDYDSLKERYAANVRKMDFVMAELEGLQVERDSTLLEREAFRKKREILRTSKEEACNPTTTCWAY</sequence>
<evidence type="ECO:0000313" key="3">
    <source>
        <dbReference type="Proteomes" id="UP001454036"/>
    </source>
</evidence>
<reference evidence="2 3" key="1">
    <citation type="submission" date="2024-01" db="EMBL/GenBank/DDBJ databases">
        <title>The complete chloroplast genome sequence of Lithospermum erythrorhizon: insights into the phylogenetic relationship among Boraginaceae species and the maternal lineages of purple gromwells.</title>
        <authorList>
            <person name="Okada T."/>
            <person name="Watanabe K."/>
        </authorList>
    </citation>
    <scope>NUCLEOTIDE SEQUENCE [LARGE SCALE GENOMIC DNA]</scope>
</reference>
<evidence type="ECO:0000313" key="2">
    <source>
        <dbReference type="EMBL" id="GAA0142762.1"/>
    </source>
</evidence>
<dbReference type="EMBL" id="BAABME010015747">
    <property type="protein sequence ID" value="GAA0142762.1"/>
    <property type="molecule type" value="Genomic_DNA"/>
</dbReference>
<feature type="region of interest" description="Disordered" evidence="1">
    <location>
        <begin position="71"/>
        <end position="155"/>
    </location>
</feature>
<dbReference type="AlphaFoldDB" id="A0AAV3NTP8"/>